<name>A0ABW5GBD3_9PSEU</name>
<comment type="caution">
    <text evidence="1">The sequence shown here is derived from an EMBL/GenBank/DDBJ whole genome shotgun (WGS) entry which is preliminary data.</text>
</comment>
<gene>
    <name evidence="1" type="ORF">ACFSYJ_03885</name>
</gene>
<organism evidence="1 2">
    <name type="scientific">Amycolatopsis samaneae</name>
    <dbReference type="NCBI Taxonomy" id="664691"/>
    <lineage>
        <taxon>Bacteria</taxon>
        <taxon>Bacillati</taxon>
        <taxon>Actinomycetota</taxon>
        <taxon>Actinomycetes</taxon>
        <taxon>Pseudonocardiales</taxon>
        <taxon>Pseudonocardiaceae</taxon>
        <taxon>Amycolatopsis</taxon>
    </lineage>
</organism>
<keyword evidence="2" id="KW-1185">Reference proteome</keyword>
<evidence type="ECO:0000313" key="1">
    <source>
        <dbReference type="EMBL" id="MFD2457722.1"/>
    </source>
</evidence>
<reference evidence="2" key="1">
    <citation type="journal article" date="2019" name="Int. J. Syst. Evol. Microbiol.">
        <title>The Global Catalogue of Microorganisms (GCM) 10K type strain sequencing project: providing services to taxonomists for standard genome sequencing and annotation.</title>
        <authorList>
            <consortium name="The Broad Institute Genomics Platform"/>
            <consortium name="The Broad Institute Genome Sequencing Center for Infectious Disease"/>
            <person name="Wu L."/>
            <person name="Ma J."/>
        </authorList>
    </citation>
    <scope>NUCLEOTIDE SEQUENCE [LARGE SCALE GENOMIC DNA]</scope>
    <source>
        <strain evidence="2">CGMCC 4.7643</strain>
    </source>
</reference>
<protein>
    <submittedName>
        <fullName evidence="1">Uncharacterized protein</fullName>
    </submittedName>
</protein>
<sequence>MTVLLLGRDLATATRVAAAISAAGHPAEGVTTDEAALARIAEGDVAALVLGGGVEPPSREKMLAAARAGNITVVQGPRLGDRDADEYVRAEIVPRL</sequence>
<accession>A0ABW5GBD3</accession>
<dbReference type="RefSeq" id="WP_345389294.1">
    <property type="nucleotide sequence ID" value="NZ_BAABHG010000003.1"/>
</dbReference>
<dbReference type="Proteomes" id="UP001597419">
    <property type="component" value="Unassembled WGS sequence"/>
</dbReference>
<dbReference type="EMBL" id="JBHUKU010000002">
    <property type="protein sequence ID" value="MFD2457722.1"/>
    <property type="molecule type" value="Genomic_DNA"/>
</dbReference>
<proteinExistence type="predicted"/>
<evidence type="ECO:0000313" key="2">
    <source>
        <dbReference type="Proteomes" id="UP001597419"/>
    </source>
</evidence>